<sequence>MDTGLWFFIPVPFGRLEAPKAKTLFGRLKDRILGSFKRSFWSFEAHLLLPIFIVFNVYHSREEITTGHCLVGQQSTEESQDYRGPDAKLDKTKRQLPHNLFTSIIITGGSIIHSLKCSPAILYLTIQVLFAQDLNAFLCLGEGEEQLM</sequence>
<protein>
    <submittedName>
        <fullName evidence="1">Uncharacterized protein</fullName>
    </submittedName>
</protein>
<dbReference type="EMBL" id="DUZY01000004">
    <property type="protein sequence ID" value="DAD36807.1"/>
    <property type="molecule type" value="Genomic_DNA"/>
</dbReference>
<accession>A0A822YW89</accession>
<organism evidence="1 2">
    <name type="scientific">Nelumbo nucifera</name>
    <name type="common">Sacred lotus</name>
    <dbReference type="NCBI Taxonomy" id="4432"/>
    <lineage>
        <taxon>Eukaryota</taxon>
        <taxon>Viridiplantae</taxon>
        <taxon>Streptophyta</taxon>
        <taxon>Embryophyta</taxon>
        <taxon>Tracheophyta</taxon>
        <taxon>Spermatophyta</taxon>
        <taxon>Magnoliopsida</taxon>
        <taxon>Proteales</taxon>
        <taxon>Nelumbonaceae</taxon>
        <taxon>Nelumbo</taxon>
    </lineage>
</organism>
<comment type="caution">
    <text evidence="1">The sequence shown here is derived from an EMBL/GenBank/DDBJ whole genome shotgun (WGS) entry which is preliminary data.</text>
</comment>
<proteinExistence type="predicted"/>
<dbReference type="Proteomes" id="UP000607653">
    <property type="component" value="Unassembled WGS sequence"/>
</dbReference>
<reference evidence="1 2" key="1">
    <citation type="journal article" date="2020" name="Mol. Biol. Evol.">
        <title>Distinct Expression and Methylation Patterns for Genes with Different Fates following a Single Whole-Genome Duplication in Flowering Plants.</title>
        <authorList>
            <person name="Shi T."/>
            <person name="Rahmani R.S."/>
            <person name="Gugger P.F."/>
            <person name="Wang M."/>
            <person name="Li H."/>
            <person name="Zhang Y."/>
            <person name="Li Z."/>
            <person name="Wang Q."/>
            <person name="Van de Peer Y."/>
            <person name="Marchal K."/>
            <person name="Chen J."/>
        </authorList>
    </citation>
    <scope>NUCLEOTIDE SEQUENCE [LARGE SCALE GENOMIC DNA]</scope>
    <source>
        <tissue evidence="1">Leaf</tissue>
    </source>
</reference>
<dbReference type="AlphaFoldDB" id="A0A822YW89"/>
<gene>
    <name evidence="1" type="ORF">HUJ06_007448</name>
</gene>
<evidence type="ECO:0000313" key="1">
    <source>
        <dbReference type="EMBL" id="DAD36807.1"/>
    </source>
</evidence>
<name>A0A822YW89_NELNU</name>
<keyword evidence="2" id="KW-1185">Reference proteome</keyword>
<evidence type="ECO:0000313" key="2">
    <source>
        <dbReference type="Proteomes" id="UP000607653"/>
    </source>
</evidence>